<keyword evidence="1" id="KW-1133">Transmembrane helix</keyword>
<dbReference type="EMBL" id="FWFX01000002">
    <property type="protein sequence ID" value="SLN21637.1"/>
    <property type="molecule type" value="Genomic_DNA"/>
</dbReference>
<evidence type="ECO:0000313" key="3">
    <source>
        <dbReference type="Proteomes" id="UP000193061"/>
    </source>
</evidence>
<dbReference type="RefSeq" id="WP_085804333.1">
    <property type="nucleotide sequence ID" value="NZ_FWFX01000002.1"/>
</dbReference>
<dbReference type="Proteomes" id="UP000193061">
    <property type="component" value="Unassembled WGS sequence"/>
</dbReference>
<keyword evidence="1" id="KW-0812">Transmembrane</keyword>
<sequence>MSDRFEISANEAGLIRLFQIDLPADEIEGFSGDLHNLQMALGTKWLNADYVEVFAVSDLKGLGLAGYMTEGLGVATTDLAAERSRLDAMQGHVLVVLSKAFDEVEQTLIPKAPLRWVGTYAEEAANITFEPLPDESAQGVAPAKDKKAPSQAAVQGKVATLVLIFLALFVWVLIKIAG</sequence>
<accession>A0A1X6YIK3</accession>
<dbReference type="AlphaFoldDB" id="A0A1X6YIK3"/>
<evidence type="ECO:0000256" key="1">
    <source>
        <dbReference type="SAM" id="Phobius"/>
    </source>
</evidence>
<evidence type="ECO:0000313" key="2">
    <source>
        <dbReference type="EMBL" id="SLN21637.1"/>
    </source>
</evidence>
<reference evidence="2 3" key="1">
    <citation type="submission" date="2017-03" db="EMBL/GenBank/DDBJ databases">
        <authorList>
            <person name="Afonso C.L."/>
            <person name="Miller P.J."/>
            <person name="Scott M.A."/>
            <person name="Spackman E."/>
            <person name="Goraichik I."/>
            <person name="Dimitrov K.M."/>
            <person name="Suarez D.L."/>
            <person name="Swayne D.E."/>
        </authorList>
    </citation>
    <scope>NUCLEOTIDE SEQUENCE [LARGE SCALE GENOMIC DNA]</scope>
    <source>
        <strain evidence="2 3">CECT 7450</strain>
    </source>
</reference>
<keyword evidence="1" id="KW-0472">Membrane</keyword>
<keyword evidence="3" id="KW-1185">Reference proteome</keyword>
<feature type="transmembrane region" description="Helical" evidence="1">
    <location>
        <begin position="154"/>
        <end position="174"/>
    </location>
</feature>
<protein>
    <submittedName>
        <fullName evidence="2">Uncharacterized protein</fullName>
    </submittedName>
</protein>
<dbReference type="OrthoDB" id="7875742at2"/>
<proteinExistence type="predicted"/>
<organism evidence="2 3">
    <name type="scientific">Roseovarius albus</name>
    <dbReference type="NCBI Taxonomy" id="1247867"/>
    <lineage>
        <taxon>Bacteria</taxon>
        <taxon>Pseudomonadati</taxon>
        <taxon>Pseudomonadota</taxon>
        <taxon>Alphaproteobacteria</taxon>
        <taxon>Rhodobacterales</taxon>
        <taxon>Roseobacteraceae</taxon>
        <taxon>Roseovarius</taxon>
    </lineage>
</organism>
<gene>
    <name evidence="2" type="ORF">ROA7450_00779</name>
</gene>
<name>A0A1X6YIK3_9RHOB</name>